<dbReference type="InterPro" id="IPR007115">
    <property type="entry name" value="6-PTP_synth/QueD"/>
</dbReference>
<reference evidence="12" key="1">
    <citation type="journal article" date="2021" name="PeerJ">
        <title>Extensive microbial diversity within the chicken gut microbiome revealed by metagenomics and culture.</title>
        <authorList>
            <person name="Gilroy R."/>
            <person name="Ravi A."/>
            <person name="Getino M."/>
            <person name="Pursley I."/>
            <person name="Horton D.L."/>
            <person name="Alikhan N.F."/>
            <person name="Baker D."/>
            <person name="Gharbi K."/>
            <person name="Hall N."/>
            <person name="Watson M."/>
            <person name="Adriaenssens E.M."/>
            <person name="Foster-Nyarko E."/>
            <person name="Jarju S."/>
            <person name="Secka A."/>
            <person name="Antonio M."/>
            <person name="Oren A."/>
            <person name="Chaudhuri R.R."/>
            <person name="La Ragione R."/>
            <person name="Hildebrand F."/>
            <person name="Pallen M.J."/>
        </authorList>
    </citation>
    <scope>NUCLEOTIDE SEQUENCE</scope>
    <source>
        <strain evidence="12">Gambia15-2214</strain>
    </source>
</reference>
<evidence type="ECO:0000256" key="2">
    <source>
        <dbReference type="ARBA" id="ARBA00008900"/>
    </source>
</evidence>
<dbReference type="EMBL" id="JAHLFV010000197">
    <property type="protein sequence ID" value="MBU3850596.1"/>
    <property type="molecule type" value="Genomic_DNA"/>
</dbReference>
<keyword evidence="5 11" id="KW-0479">Metal-binding</keyword>
<dbReference type="Gene3D" id="3.30.479.10">
    <property type="entry name" value="6-pyruvoyl tetrahydropterin synthase/QueD"/>
    <property type="match status" value="1"/>
</dbReference>
<dbReference type="PANTHER" id="PTHR12589:SF7">
    <property type="entry name" value="6-PYRUVOYL TETRAHYDROBIOPTERIN SYNTHASE"/>
    <property type="match status" value="1"/>
</dbReference>
<evidence type="ECO:0000256" key="3">
    <source>
        <dbReference type="ARBA" id="ARBA00012982"/>
    </source>
</evidence>
<comment type="caution">
    <text evidence="12">The sequence shown here is derived from an EMBL/GenBank/DDBJ whole genome shotgun (WGS) entry which is preliminary data.</text>
</comment>
<gene>
    <name evidence="12" type="primary">queD</name>
    <name evidence="12" type="ORF">IAA16_08525</name>
</gene>
<dbReference type="SUPFAM" id="SSF55620">
    <property type="entry name" value="Tetrahydrobiopterin biosynthesis enzymes-like"/>
    <property type="match status" value="1"/>
</dbReference>
<reference evidence="12" key="2">
    <citation type="submission" date="2021-04" db="EMBL/GenBank/DDBJ databases">
        <authorList>
            <person name="Gilroy R."/>
        </authorList>
    </citation>
    <scope>NUCLEOTIDE SEQUENCE</scope>
    <source>
        <strain evidence="12">Gambia15-2214</strain>
    </source>
</reference>
<accession>A0A9E2L443</accession>
<evidence type="ECO:0000256" key="6">
    <source>
        <dbReference type="ARBA" id="ARBA00022833"/>
    </source>
</evidence>
<feature type="active site" description="Charge relay system" evidence="10">
    <location>
        <position position="67"/>
    </location>
</feature>
<dbReference type="AlphaFoldDB" id="A0A9E2L443"/>
<dbReference type="Pfam" id="PF01242">
    <property type="entry name" value="PTPS"/>
    <property type="match status" value="1"/>
</dbReference>
<evidence type="ECO:0000256" key="11">
    <source>
        <dbReference type="PIRSR" id="PIRSR006113-2"/>
    </source>
</evidence>
<sequence length="146" mass="16600">MYEVRVEADFAAAHFLKDYHGKCENLHGHNYKVYVHVRGEVLDNGGMLMDFSILKKNLREICKTLDHTNLNELKDSQGTLIFDNNPSAERIATHIYNKLRDALEPYLSSTQTASISDGASTPKTIPYIYAVDVFETETSRARYIPT</sequence>
<dbReference type="GO" id="GO:0070497">
    <property type="term" value="F:6-carboxytetrahydropterin synthase activity"/>
    <property type="evidence" value="ECO:0007669"/>
    <property type="project" value="UniProtKB-EC"/>
</dbReference>
<keyword evidence="6 11" id="KW-0862">Zinc</keyword>
<name>A0A9E2L443_9SPIR</name>
<evidence type="ECO:0000313" key="13">
    <source>
        <dbReference type="Proteomes" id="UP000823914"/>
    </source>
</evidence>
<dbReference type="PANTHER" id="PTHR12589">
    <property type="entry name" value="PYRUVOYL TETRAHYDROBIOPTERIN SYNTHASE"/>
    <property type="match status" value="1"/>
</dbReference>
<evidence type="ECO:0000256" key="5">
    <source>
        <dbReference type="ARBA" id="ARBA00022723"/>
    </source>
</evidence>
<comment type="catalytic activity">
    <reaction evidence="9">
        <text>7,8-dihydroneopterin 3'-triphosphate + H2O = 6-carboxy-5,6,7,8-tetrahydropterin + triphosphate + acetaldehyde + 2 H(+)</text>
        <dbReference type="Rhea" id="RHEA:27966"/>
        <dbReference type="ChEBI" id="CHEBI:15343"/>
        <dbReference type="ChEBI" id="CHEBI:15377"/>
        <dbReference type="ChEBI" id="CHEBI:15378"/>
        <dbReference type="ChEBI" id="CHEBI:18036"/>
        <dbReference type="ChEBI" id="CHEBI:58462"/>
        <dbReference type="ChEBI" id="CHEBI:61032"/>
        <dbReference type="EC" id="4.1.2.50"/>
    </reaction>
</comment>
<comment type="cofactor">
    <cofactor evidence="11">
        <name>Zn(2+)</name>
        <dbReference type="ChEBI" id="CHEBI:29105"/>
    </cofactor>
    <text evidence="11">Binds 1 zinc ion per subunit.</text>
</comment>
<evidence type="ECO:0000256" key="8">
    <source>
        <dbReference type="ARBA" id="ARBA00031449"/>
    </source>
</evidence>
<feature type="binding site" evidence="11">
    <location>
        <position position="29"/>
    </location>
    <ligand>
        <name>Zn(2+)</name>
        <dbReference type="ChEBI" id="CHEBI:29105"/>
    </ligand>
</feature>
<keyword evidence="7 12" id="KW-0456">Lyase</keyword>
<evidence type="ECO:0000256" key="1">
    <source>
        <dbReference type="ARBA" id="ARBA00005061"/>
    </source>
</evidence>
<evidence type="ECO:0000256" key="9">
    <source>
        <dbReference type="ARBA" id="ARBA00048807"/>
    </source>
</evidence>
<dbReference type="InterPro" id="IPR038418">
    <property type="entry name" value="6-PTP_synth/QueD_sf"/>
</dbReference>
<evidence type="ECO:0000256" key="7">
    <source>
        <dbReference type="ARBA" id="ARBA00023239"/>
    </source>
</evidence>
<dbReference type="NCBIfam" id="TIGR03367">
    <property type="entry name" value="queuosine_QueD"/>
    <property type="match status" value="1"/>
</dbReference>
<organism evidence="12 13">
    <name type="scientific">Candidatus Treponema excrementipullorum</name>
    <dbReference type="NCBI Taxonomy" id="2838768"/>
    <lineage>
        <taxon>Bacteria</taxon>
        <taxon>Pseudomonadati</taxon>
        <taxon>Spirochaetota</taxon>
        <taxon>Spirochaetia</taxon>
        <taxon>Spirochaetales</taxon>
        <taxon>Treponemataceae</taxon>
        <taxon>Treponema</taxon>
    </lineage>
</organism>
<comment type="pathway">
    <text evidence="1">Purine metabolism; 7-cyano-7-deazaguanine biosynthesis.</text>
</comment>
<dbReference type="Proteomes" id="UP000823914">
    <property type="component" value="Unassembled WGS sequence"/>
</dbReference>
<comment type="similarity">
    <text evidence="2">Belongs to the PTPS family. QueD subfamily.</text>
</comment>
<feature type="active site" description="Proton acceptor" evidence="10">
    <location>
        <position position="23"/>
    </location>
</feature>
<feature type="active site" description="Charge relay system" evidence="10">
    <location>
        <position position="135"/>
    </location>
</feature>
<dbReference type="GO" id="GO:0046872">
    <property type="term" value="F:metal ion binding"/>
    <property type="evidence" value="ECO:0007669"/>
    <property type="project" value="UniProtKB-KW"/>
</dbReference>
<dbReference type="GO" id="GO:0008616">
    <property type="term" value="P:tRNA queuosine(34) biosynthetic process"/>
    <property type="evidence" value="ECO:0007669"/>
    <property type="project" value="UniProtKB-KW"/>
</dbReference>
<feature type="binding site" evidence="11">
    <location>
        <position position="27"/>
    </location>
    <ligand>
        <name>Zn(2+)</name>
        <dbReference type="ChEBI" id="CHEBI:29105"/>
    </ligand>
</feature>
<feature type="binding site" evidence="11">
    <location>
        <position position="14"/>
    </location>
    <ligand>
        <name>Zn(2+)</name>
        <dbReference type="ChEBI" id="CHEBI:29105"/>
    </ligand>
</feature>
<evidence type="ECO:0000256" key="4">
    <source>
        <dbReference type="ARBA" id="ARBA00018141"/>
    </source>
</evidence>
<dbReference type="EC" id="4.1.2.50" evidence="3"/>
<evidence type="ECO:0000313" key="12">
    <source>
        <dbReference type="EMBL" id="MBU3850596.1"/>
    </source>
</evidence>
<evidence type="ECO:0000256" key="10">
    <source>
        <dbReference type="PIRSR" id="PIRSR006113-1"/>
    </source>
</evidence>
<proteinExistence type="inferred from homology"/>
<protein>
    <recommendedName>
        <fullName evidence="4">6-carboxy-5,6,7,8-tetrahydropterin synthase</fullName>
        <ecNumber evidence="3">4.1.2.50</ecNumber>
    </recommendedName>
    <alternativeName>
        <fullName evidence="8">Queuosine biosynthesis protein QueD</fullName>
    </alternativeName>
</protein>